<dbReference type="STRING" id="582744.Msip34_1363"/>
<organism evidence="1 2">
    <name type="scientific">Methylovorus glucosotrophus (strain SIP3-4)</name>
    <dbReference type="NCBI Taxonomy" id="582744"/>
    <lineage>
        <taxon>Bacteria</taxon>
        <taxon>Pseudomonadati</taxon>
        <taxon>Pseudomonadota</taxon>
        <taxon>Betaproteobacteria</taxon>
        <taxon>Nitrosomonadales</taxon>
        <taxon>Methylophilaceae</taxon>
        <taxon>Methylovorus</taxon>
    </lineage>
</organism>
<reference evidence="2" key="1">
    <citation type="submission" date="2009-07" db="EMBL/GenBank/DDBJ databases">
        <title>Complete sequence of chromosome of Methylovorus sp. SIP3-4.</title>
        <authorList>
            <person name="Lucas S."/>
            <person name="Copeland A."/>
            <person name="Lapidus A."/>
            <person name="Glavina del Rio T."/>
            <person name="Tice H."/>
            <person name="Bruce D."/>
            <person name="Goodwin L."/>
            <person name="Pitluck S."/>
            <person name="Clum A."/>
            <person name="Larimer F."/>
            <person name="Land M."/>
            <person name="Hauser L."/>
            <person name="Kyrpides N."/>
            <person name="Mikhailova N."/>
            <person name="Kayluzhnaya M."/>
            <person name="Chistoserdova L."/>
        </authorList>
    </citation>
    <scope>NUCLEOTIDE SEQUENCE [LARGE SCALE GENOMIC DNA]</scope>
    <source>
        <strain evidence="2">SIP3-4</strain>
    </source>
</reference>
<dbReference type="eggNOG" id="COG0739">
    <property type="taxonomic scope" value="Bacteria"/>
</dbReference>
<keyword evidence="2" id="KW-1185">Reference proteome</keyword>
<proteinExistence type="predicted"/>
<name>C6XDI3_METGS</name>
<dbReference type="EMBL" id="CP001674">
    <property type="protein sequence ID" value="ACT50608.1"/>
    <property type="molecule type" value="Genomic_DNA"/>
</dbReference>
<dbReference type="OrthoDB" id="1242806at2"/>
<dbReference type="SUPFAM" id="SSF53955">
    <property type="entry name" value="Lysozyme-like"/>
    <property type="match status" value="1"/>
</dbReference>
<dbReference type="Gene3D" id="1.10.530.10">
    <property type="match status" value="1"/>
</dbReference>
<dbReference type="KEGG" id="mei:Msip34_1363"/>
<evidence type="ECO:0000313" key="1">
    <source>
        <dbReference type="EMBL" id="ACT50608.1"/>
    </source>
</evidence>
<dbReference type="InterPro" id="IPR023346">
    <property type="entry name" value="Lysozyme-like_dom_sf"/>
</dbReference>
<dbReference type="CDD" id="cd12797">
    <property type="entry name" value="M23_peptidase"/>
    <property type="match status" value="1"/>
</dbReference>
<accession>C6XDI3</accession>
<dbReference type="InterPro" id="IPR011055">
    <property type="entry name" value="Dup_hybrid_motif"/>
</dbReference>
<sequence>MLISYPFIIDSTHADHSETIRYAFGGHYPVNSFMEWHNGIHLNAPVDGDKGYAPLRAIADGKVIYTVEPDPSPSDNPDHPQNYAAYCEGHAEWTDKGMVILEHMAEIGANGDTPVSFTFYSVYMHLKSLAVKQGQRVYRKDKLGEAGQIYSQLAHVHVEICMDEANLTTLLGQAPDALPALGQAPTRSGRTDVVFGSTYVYLPAGTPVHARQPTTHMATPSGATLPAPLWVKLDYEGDAHLTTYHATGEHAGEVIGTKVAERRGEYALHKEADKRHKSLAESQQAQSSPSGWYELLRFGRVLGSDPLPAGAEHWRCIHTSQGLLWANLNAPGTFQFSDADFPAIMGWQCIQDDDNPLDQRCDSKTLRELFARQHVRMEDRKRALERTDEGLRKLASPILTPSDSLADKLKHLICKFPSEFDQGTFEARYGHIKDLPHYRNDKTDKSWEALEAHIKALTRTDLPEAYKHAQWHFHPIAFIQHMRKCMWLGVEEFKQLLPSHAIRSGTVTDANGIVQNRLLWEGVAGWDKVSTGRTTSLAHRIPLNRTLRKYGLNSPLRMAAFFGNAVQETSWLNSFSEIGASNKYYTPWHGRGFLQLTNPANYFDYWRFRGRKVDAALGTRLQAAFNDMYKHKEKQALKLLKDENFPEIPQQMKDWRDDLLGSPDNSRLDSMNAPSDSAGWYAVKNQLQEYADAPHILERIVVNTTDLKGNPTGRHLYYRSNSFWQVSASVNRPAVRNHSDYSGMNGFDSRCSAYGVALAVLSEMRLPDSEGKLSIEYPEGYKPRRP</sequence>
<gene>
    <name evidence="1" type="ordered locus">Msip34_1363</name>
</gene>
<reference evidence="1 2" key="2">
    <citation type="journal article" date="2011" name="J. Bacteriol.">
        <title>Genomes of three methylotrophs from a single niche uncover genetic and metabolic divergence of Methylophilaceae.</title>
        <authorList>
            <person name="Lapidus A."/>
            <person name="Clum A."/>
            <person name="Labutti K."/>
            <person name="Kaluzhnaya M.G."/>
            <person name="Lim S."/>
            <person name="Beck D.A."/>
            <person name="Glavina Del Rio T."/>
            <person name="Nolan M."/>
            <person name="Mavromatis K."/>
            <person name="Huntemann M."/>
            <person name="Lucas S."/>
            <person name="Lidstrom M.E."/>
            <person name="Ivanova N."/>
            <person name="Chistoserdova L."/>
        </authorList>
    </citation>
    <scope>NUCLEOTIDE SEQUENCE [LARGE SCALE GENOMIC DNA]</scope>
    <source>
        <strain evidence="1 2">SIP3-4</strain>
    </source>
</reference>
<dbReference type="SUPFAM" id="SSF51261">
    <property type="entry name" value="Duplicated hybrid motif"/>
    <property type="match status" value="1"/>
</dbReference>
<dbReference type="RefSeq" id="WP_015830074.1">
    <property type="nucleotide sequence ID" value="NC_012969.1"/>
</dbReference>
<protein>
    <submittedName>
        <fullName evidence="1">Peptidase M23</fullName>
    </submittedName>
</protein>
<dbReference type="HOGENOM" id="CLU_019442_0_0_4"/>
<evidence type="ECO:0000313" key="2">
    <source>
        <dbReference type="Proteomes" id="UP000002743"/>
    </source>
</evidence>
<dbReference type="Gene3D" id="2.70.70.10">
    <property type="entry name" value="Glucose Permease (Domain IIA)"/>
    <property type="match status" value="1"/>
</dbReference>
<dbReference type="AlphaFoldDB" id="C6XDI3"/>
<dbReference type="Proteomes" id="UP000002743">
    <property type="component" value="Chromosome"/>
</dbReference>